<dbReference type="Proteomes" id="UP000218387">
    <property type="component" value="Chromosome"/>
</dbReference>
<accession>A0A4P9CAQ8</accession>
<dbReference type="Pfam" id="PF07872">
    <property type="entry name" value="DUF1659"/>
    <property type="match status" value="1"/>
</dbReference>
<keyword evidence="3" id="KW-1185">Reference proteome</keyword>
<name>A0A4P9CAQ8_EUBML</name>
<dbReference type="KEGG" id="emt:CPZ25_011460"/>
<dbReference type="InterPro" id="IPR012454">
    <property type="entry name" value="DUF1659"/>
</dbReference>
<sequence length="77" mass="8640">MAYERVKLKNQLQLILNYGEFEGKIKKKTKSYPDLGLDEAIVTPEAVVLTGKAIGKLITPIVTDSNNIMTYQNIERA</sequence>
<evidence type="ECO:0000313" key="3">
    <source>
        <dbReference type="Proteomes" id="UP000218387"/>
    </source>
</evidence>
<dbReference type="EMBL" id="CP029487">
    <property type="protein sequence ID" value="QCT71921.1"/>
    <property type="molecule type" value="Genomic_DNA"/>
</dbReference>
<dbReference type="RefSeq" id="WP_074617766.1">
    <property type="nucleotide sequence ID" value="NZ_CABJDW020000001.1"/>
</dbReference>
<evidence type="ECO:0000313" key="2">
    <source>
        <dbReference type="EMBL" id="QCT71921.1"/>
    </source>
</evidence>
<feature type="domain" description="DUF1659" evidence="1">
    <location>
        <begin position="4"/>
        <end position="71"/>
    </location>
</feature>
<gene>
    <name evidence="2" type="ORF">CPZ25_011460</name>
</gene>
<reference evidence="2 3" key="1">
    <citation type="submission" date="2018-05" db="EMBL/GenBank/DDBJ databases">
        <title>Genome comparison of Eubacterium sp.</title>
        <authorList>
            <person name="Feng Y."/>
            <person name="Sanchez-Andrea I."/>
            <person name="Stams A.J.M."/>
            <person name="De Vos W.M."/>
        </authorList>
    </citation>
    <scope>NUCLEOTIDE SEQUENCE [LARGE SCALE GENOMIC DNA]</scope>
    <source>
        <strain evidence="2 3">YI</strain>
    </source>
</reference>
<dbReference type="AlphaFoldDB" id="A0A4P9CAQ8"/>
<evidence type="ECO:0000259" key="1">
    <source>
        <dbReference type="Pfam" id="PF07872"/>
    </source>
</evidence>
<organism evidence="2 3">
    <name type="scientific">Eubacterium maltosivorans</name>
    <dbReference type="NCBI Taxonomy" id="2041044"/>
    <lineage>
        <taxon>Bacteria</taxon>
        <taxon>Bacillati</taxon>
        <taxon>Bacillota</taxon>
        <taxon>Clostridia</taxon>
        <taxon>Eubacteriales</taxon>
        <taxon>Eubacteriaceae</taxon>
        <taxon>Eubacterium</taxon>
    </lineage>
</organism>
<proteinExistence type="predicted"/>
<protein>
    <recommendedName>
        <fullName evidence="1">DUF1659 domain-containing protein</fullName>
    </recommendedName>
</protein>